<sequence>MELFQRLDEDVSNLIISHGFLNLDTLRFATNEEVENAAALALGIVDPDMQLAIAMRQSTVVNRHLPDDDDNDDPRDPGPSGYITWEDRNRLLAESRPNSAATSEADDDDNEDKGPECVVCIGGRQPKNRLPCGCWMCPRCLRACIRAGLRAGGWPPRCCEPLHQENIERAGRDRPGLLRLYLQIREENETDGEERVYCARPACAAFIPSRGPHVRGDEMECPACGERTCQRCRQTMHPRRPCRGEDEDELLMDAMDEYNLSPCPRCRRIIDLAGLFKGAHAGTSSASNVAAPGADDVLGGADSTHRMGKVASRCGSERRDTVRCKTRTSFLRLCGRKTYLDLCLRRYRNRNRNSSSRSRSRRMSCFIHKRPMVCGNLYLQPETRYWRADRRAHRRRPEGGARAWPVFEIHPEDPLCSHHLPTSWGIEDMNNRLEPPQCVFCRSRDEAVYFRCQTCGVVACSMHGSVRFGLTWAQAVRIRGQLQNRVWLEEPRNRRGWLRQALWLR</sequence>
<accession>A0A166RSI8</accession>
<evidence type="ECO:0000256" key="5">
    <source>
        <dbReference type="SAM" id="MobiDB-lite"/>
    </source>
</evidence>
<dbReference type="InterPro" id="IPR002867">
    <property type="entry name" value="IBR_dom"/>
</dbReference>
<dbReference type="Pfam" id="PF01485">
    <property type="entry name" value="IBR"/>
    <property type="match status" value="1"/>
</dbReference>
<gene>
    <name evidence="7" type="ORF">CT0861_08013</name>
</gene>
<protein>
    <submittedName>
        <fullName evidence="7">IBR domain-containing protein</fullName>
    </submittedName>
</protein>
<evidence type="ECO:0000313" key="8">
    <source>
        <dbReference type="Proteomes" id="UP000076552"/>
    </source>
</evidence>
<dbReference type="GO" id="GO:0016567">
    <property type="term" value="P:protein ubiquitination"/>
    <property type="evidence" value="ECO:0007669"/>
    <property type="project" value="InterPro"/>
</dbReference>
<evidence type="ECO:0000256" key="2">
    <source>
        <dbReference type="ARBA" id="ARBA00022771"/>
    </source>
</evidence>
<keyword evidence="8" id="KW-1185">Reference proteome</keyword>
<dbReference type="GO" id="GO:0004842">
    <property type="term" value="F:ubiquitin-protein transferase activity"/>
    <property type="evidence" value="ECO:0007669"/>
    <property type="project" value="InterPro"/>
</dbReference>
<evidence type="ECO:0000256" key="1">
    <source>
        <dbReference type="ARBA" id="ARBA00022723"/>
    </source>
</evidence>
<dbReference type="AlphaFoldDB" id="A0A166RSI8"/>
<feature type="region of interest" description="Disordered" evidence="5">
    <location>
        <begin position="63"/>
        <end position="86"/>
    </location>
</feature>
<dbReference type="EMBL" id="LFIV01000104">
    <property type="protein sequence ID" value="KZL69670.1"/>
    <property type="molecule type" value="Genomic_DNA"/>
</dbReference>
<evidence type="ECO:0000313" key="7">
    <source>
        <dbReference type="EMBL" id="KZL69670.1"/>
    </source>
</evidence>
<dbReference type="GO" id="GO:0008270">
    <property type="term" value="F:zinc ion binding"/>
    <property type="evidence" value="ECO:0007669"/>
    <property type="project" value="UniProtKB-KW"/>
</dbReference>
<keyword evidence="4" id="KW-0862">Zinc</keyword>
<evidence type="ECO:0000256" key="3">
    <source>
        <dbReference type="ARBA" id="ARBA00022786"/>
    </source>
</evidence>
<dbReference type="PANTHER" id="PTHR11685">
    <property type="entry name" value="RBR FAMILY RING FINGER AND IBR DOMAIN-CONTAINING"/>
    <property type="match status" value="1"/>
</dbReference>
<keyword evidence="1" id="KW-0479">Metal-binding</keyword>
<keyword evidence="2" id="KW-0863">Zinc-finger</keyword>
<organism evidence="7 8">
    <name type="scientific">Colletotrichum tofieldiae</name>
    <dbReference type="NCBI Taxonomy" id="708197"/>
    <lineage>
        <taxon>Eukaryota</taxon>
        <taxon>Fungi</taxon>
        <taxon>Dikarya</taxon>
        <taxon>Ascomycota</taxon>
        <taxon>Pezizomycotina</taxon>
        <taxon>Sordariomycetes</taxon>
        <taxon>Hypocreomycetidae</taxon>
        <taxon>Glomerellales</taxon>
        <taxon>Glomerellaceae</taxon>
        <taxon>Colletotrichum</taxon>
        <taxon>Colletotrichum spaethianum species complex</taxon>
    </lineage>
</organism>
<dbReference type="SMART" id="SM00647">
    <property type="entry name" value="IBR"/>
    <property type="match status" value="1"/>
</dbReference>
<comment type="caution">
    <text evidence="7">The sequence shown here is derived from an EMBL/GenBank/DDBJ whole genome shotgun (WGS) entry which is preliminary data.</text>
</comment>
<dbReference type="STRING" id="708197.A0A166RSI8"/>
<name>A0A166RSI8_9PEZI</name>
<dbReference type="InterPro" id="IPR031127">
    <property type="entry name" value="E3_UB_ligase_RBR"/>
</dbReference>
<evidence type="ECO:0000259" key="6">
    <source>
        <dbReference type="SMART" id="SM00647"/>
    </source>
</evidence>
<proteinExistence type="predicted"/>
<feature type="domain" description="IBR" evidence="6">
    <location>
        <begin position="179"/>
        <end position="242"/>
    </location>
</feature>
<keyword evidence="3" id="KW-0833">Ubl conjugation pathway</keyword>
<evidence type="ECO:0000256" key="4">
    <source>
        <dbReference type="ARBA" id="ARBA00022833"/>
    </source>
</evidence>
<reference evidence="7 8" key="1">
    <citation type="submission" date="2015-06" db="EMBL/GenBank/DDBJ databases">
        <title>Survival trade-offs in plant roots during colonization by closely related pathogenic and mutualistic fungi.</title>
        <authorList>
            <person name="Hacquard S."/>
            <person name="Kracher B."/>
            <person name="Hiruma K."/>
            <person name="Weinman A."/>
            <person name="Muench P."/>
            <person name="Garrido Oter R."/>
            <person name="Ver Loren van Themaat E."/>
            <person name="Dallerey J.-F."/>
            <person name="Damm U."/>
            <person name="Henrissat B."/>
            <person name="Lespinet O."/>
            <person name="Thon M."/>
            <person name="Kemen E."/>
            <person name="McHardy A.C."/>
            <person name="Schulze-Lefert P."/>
            <person name="O'Connell R.J."/>
        </authorList>
    </citation>
    <scope>NUCLEOTIDE SEQUENCE [LARGE SCALE GENOMIC DNA]</scope>
    <source>
        <strain evidence="7 8">0861</strain>
    </source>
</reference>
<dbReference type="Proteomes" id="UP000076552">
    <property type="component" value="Unassembled WGS sequence"/>
</dbReference>